<proteinExistence type="predicted"/>
<dbReference type="PANTHER" id="PTHR46580">
    <property type="entry name" value="SENSOR KINASE-RELATED"/>
    <property type="match status" value="1"/>
</dbReference>
<dbReference type="GO" id="GO:0020037">
    <property type="term" value="F:heme binding"/>
    <property type="evidence" value="ECO:0007669"/>
    <property type="project" value="InterPro"/>
</dbReference>
<dbReference type="PANTHER" id="PTHR46580:SF4">
    <property type="entry name" value="ATP_GTP-BINDING PROTEIN"/>
    <property type="match status" value="1"/>
</dbReference>
<feature type="domain" description="Cytochrome c" evidence="7">
    <location>
        <begin position="33"/>
        <end position="123"/>
    </location>
</feature>
<dbReference type="GO" id="GO:0009055">
    <property type="term" value="F:electron transfer activity"/>
    <property type="evidence" value="ECO:0007669"/>
    <property type="project" value="InterPro"/>
</dbReference>
<evidence type="ECO:0000256" key="4">
    <source>
        <dbReference type="ARBA" id="ARBA00023004"/>
    </source>
</evidence>
<dbReference type="GO" id="GO:0046872">
    <property type="term" value="F:metal ion binding"/>
    <property type="evidence" value="ECO:0007669"/>
    <property type="project" value="UniProtKB-KW"/>
</dbReference>
<evidence type="ECO:0000256" key="2">
    <source>
        <dbReference type="ARBA" id="ARBA00022723"/>
    </source>
</evidence>
<evidence type="ECO:0000259" key="7">
    <source>
        <dbReference type="PROSITE" id="PS51007"/>
    </source>
</evidence>
<dbReference type="OrthoDB" id="1391917at2"/>
<accession>A0A437PPG1</accession>
<evidence type="ECO:0000256" key="3">
    <source>
        <dbReference type="ARBA" id="ARBA00022729"/>
    </source>
</evidence>
<feature type="transmembrane region" description="Helical" evidence="6">
    <location>
        <begin position="12"/>
        <end position="31"/>
    </location>
</feature>
<dbReference type="InterPro" id="IPR013517">
    <property type="entry name" value="FG-GAP"/>
</dbReference>
<keyword evidence="6" id="KW-0472">Membrane</keyword>
<dbReference type="RefSeq" id="WP_127804508.1">
    <property type="nucleotide sequence ID" value="NZ_SACY01000004.1"/>
</dbReference>
<keyword evidence="1 5" id="KW-0349">Heme</keyword>
<name>A0A437PPG1_9BACT</name>
<evidence type="ECO:0000256" key="5">
    <source>
        <dbReference type="PROSITE-ProRule" id="PRU00433"/>
    </source>
</evidence>
<dbReference type="AlphaFoldDB" id="A0A437PPG1"/>
<evidence type="ECO:0000256" key="1">
    <source>
        <dbReference type="ARBA" id="ARBA00022617"/>
    </source>
</evidence>
<dbReference type="InterPro" id="IPR028994">
    <property type="entry name" value="Integrin_alpha_N"/>
</dbReference>
<dbReference type="SUPFAM" id="SSF46626">
    <property type="entry name" value="Cytochrome c"/>
    <property type="match status" value="1"/>
</dbReference>
<protein>
    <recommendedName>
        <fullName evidence="7">Cytochrome c domain-containing protein</fullName>
    </recommendedName>
</protein>
<dbReference type="PROSITE" id="PS51007">
    <property type="entry name" value="CYTC"/>
    <property type="match status" value="1"/>
</dbReference>
<dbReference type="Pfam" id="PF13517">
    <property type="entry name" value="FG-GAP_3"/>
    <property type="match status" value="1"/>
</dbReference>
<reference evidence="8 9" key="1">
    <citation type="submission" date="2019-01" db="EMBL/GenBank/DDBJ databases">
        <authorList>
            <person name="Chen W.-M."/>
        </authorList>
    </citation>
    <scope>NUCLEOTIDE SEQUENCE [LARGE SCALE GENOMIC DNA]</scope>
    <source>
        <strain evidence="8 9">FSY-15</strain>
    </source>
</reference>
<keyword evidence="4 5" id="KW-0408">Iron</keyword>
<evidence type="ECO:0000256" key="6">
    <source>
        <dbReference type="SAM" id="Phobius"/>
    </source>
</evidence>
<keyword evidence="6" id="KW-0812">Transmembrane</keyword>
<organism evidence="8 9">
    <name type="scientific">Sandaracinomonas limnophila</name>
    <dbReference type="NCBI Taxonomy" id="1862386"/>
    <lineage>
        <taxon>Bacteria</taxon>
        <taxon>Pseudomonadati</taxon>
        <taxon>Bacteroidota</taxon>
        <taxon>Cytophagia</taxon>
        <taxon>Cytophagales</taxon>
        <taxon>Flectobacillaceae</taxon>
        <taxon>Sandaracinomonas</taxon>
    </lineage>
</organism>
<keyword evidence="9" id="KW-1185">Reference proteome</keyword>
<gene>
    <name evidence="8" type="ORF">EOJ36_08870</name>
</gene>
<evidence type="ECO:0000313" key="8">
    <source>
        <dbReference type="EMBL" id="RVU24029.1"/>
    </source>
</evidence>
<dbReference type="Proteomes" id="UP000282832">
    <property type="component" value="Unassembled WGS sequence"/>
</dbReference>
<dbReference type="InterPro" id="IPR009056">
    <property type="entry name" value="Cyt_c-like_dom"/>
</dbReference>
<evidence type="ECO:0000313" key="9">
    <source>
        <dbReference type="Proteomes" id="UP000282832"/>
    </source>
</evidence>
<dbReference type="SUPFAM" id="SSF69318">
    <property type="entry name" value="Integrin alpha N-terminal domain"/>
    <property type="match status" value="1"/>
</dbReference>
<dbReference type="EMBL" id="SACY01000004">
    <property type="protein sequence ID" value="RVU24029.1"/>
    <property type="molecule type" value="Genomic_DNA"/>
</dbReference>
<keyword evidence="2 5" id="KW-0479">Metal-binding</keyword>
<comment type="caution">
    <text evidence="8">The sequence shown here is derived from an EMBL/GenBank/DDBJ whole genome shotgun (WGS) entry which is preliminary data.</text>
</comment>
<dbReference type="InterPro" id="IPR036909">
    <property type="entry name" value="Cyt_c-like_dom_sf"/>
</dbReference>
<sequence length="487" mass="55473">MSQILAFVLKKLYIISLVAFAVVGFFTWFLWNSGKQKGEKLAKTHCASCHQFPDPSILPKSVWEKKLLPEMKKRMGLGDMDEMLKTLSYEDYTYFTEKGIYPMNPVVTEKEWKNIVDYYVTNAPEKPLPQTHKQSSSELVTIPITEEKGENIPRVGTTFFGSEGDNIYLSNVQGKVKVENWKTGKVSNLQLPSALVQIHGDLILCAGGNMNPTESKQGGLFKLNPANPQGIDPVLMNLHRPVDFLYEDFNKDGIKDYLIAEFGFETGEISLFDGKTKQKTSLSTMPGARNFVLRDVNQDGFMDFYVLMAQARERVSLFINKKNGKFEEIEQINLPSYYGTSFLEMADLNKDGKEEILLAMGDNADYSYCKKNYHGVRIYSQTLANHWKEEKFFPIYGATTVLSGDFNGDGQTDFAATSNFVEEEFRKSETLMIFYNQGKMQFNIKYIKTPRLNPLTMRLGKVKGKRELFLGNFQFTSMPLKGIRLPL</sequence>
<keyword evidence="6" id="KW-1133">Transmembrane helix</keyword>
<keyword evidence="3" id="KW-0732">Signal</keyword>
<dbReference type="Gene3D" id="2.130.10.130">
    <property type="entry name" value="Integrin alpha, N-terminal"/>
    <property type="match status" value="1"/>
</dbReference>